<feature type="signal peptide" evidence="1">
    <location>
        <begin position="1"/>
        <end position="25"/>
    </location>
</feature>
<evidence type="ECO:0000313" key="2">
    <source>
        <dbReference type="EMBL" id="UWP96336.1"/>
    </source>
</evidence>
<name>A0A9Q9HBP5_9RHOB</name>
<dbReference type="Proteomes" id="UP001057991">
    <property type="component" value="Chromosome"/>
</dbReference>
<organism evidence="2 3">
    <name type="scientific">Aliiroseovarius crassostreae</name>
    <dbReference type="NCBI Taxonomy" id="154981"/>
    <lineage>
        <taxon>Bacteria</taxon>
        <taxon>Pseudomonadati</taxon>
        <taxon>Pseudomonadota</taxon>
        <taxon>Alphaproteobacteria</taxon>
        <taxon>Rhodobacterales</taxon>
        <taxon>Paracoccaceae</taxon>
        <taxon>Aliiroseovarius</taxon>
    </lineage>
</organism>
<evidence type="ECO:0000256" key="1">
    <source>
        <dbReference type="SAM" id="SignalP"/>
    </source>
</evidence>
<dbReference type="AlphaFoldDB" id="A0A9Q9HBP5"/>
<proteinExistence type="predicted"/>
<dbReference type="InterPro" id="IPR018697">
    <property type="entry name" value="DUF2199"/>
</dbReference>
<accession>A0A9Q9HBP5</accession>
<protein>
    <submittedName>
        <fullName evidence="2">DUF2199 domain-containing protein</fullName>
    </submittedName>
</protein>
<keyword evidence="1" id="KW-0732">Signal</keyword>
<dbReference type="EMBL" id="CP080776">
    <property type="protein sequence ID" value="UWP96336.1"/>
    <property type="molecule type" value="Genomic_DNA"/>
</dbReference>
<feature type="chain" id="PRO_5040499529" evidence="1">
    <location>
        <begin position="26"/>
        <end position="182"/>
    </location>
</feature>
<sequence>MQFLTDGTTKCACCGRLNASLLSLAAVGPSFLGAVTEFSENSSLLLDDDDILTEDFCRHGPHRFVRSTIEFPIQGSDEVFLFGCWGSLSQTNFDRYVELFDERRTYEMGSADSWLCNAIPASEDIHALCRMEFQEHAQRPKLFVTDEEHPLFMIQKSGLDVDTLLDWLESYGHRPFERNKLH</sequence>
<dbReference type="Pfam" id="PF09965">
    <property type="entry name" value="DUF2199"/>
    <property type="match status" value="1"/>
</dbReference>
<evidence type="ECO:0000313" key="3">
    <source>
        <dbReference type="Proteomes" id="UP001057991"/>
    </source>
</evidence>
<gene>
    <name evidence="2" type="ORF">K3X48_04950</name>
</gene>
<dbReference type="RefSeq" id="WP_259806522.1">
    <property type="nucleotide sequence ID" value="NZ_CP080776.1"/>
</dbReference>
<reference evidence="2" key="1">
    <citation type="submission" date="2021-08" db="EMBL/GenBank/DDBJ databases">
        <authorList>
            <person name="Nwanade C."/>
            <person name="Wang M."/>
            <person name="Masoudi A."/>
            <person name="Yu Z."/>
            <person name="Liu J."/>
        </authorList>
    </citation>
    <scope>NUCLEOTIDE SEQUENCE</scope>
    <source>
        <strain evidence="2">S056</strain>
    </source>
</reference>